<keyword evidence="7" id="KW-1185">Reference proteome</keyword>
<comment type="caution">
    <text evidence="6">The sequence shown here is derived from an EMBL/GenBank/DDBJ whole genome shotgun (WGS) entry which is preliminary data.</text>
</comment>
<dbReference type="Gene3D" id="1.10.10.60">
    <property type="entry name" value="Homeodomain-like"/>
    <property type="match status" value="2"/>
</dbReference>
<feature type="domain" description="HTH araC/xylS-type" evidence="5">
    <location>
        <begin position="141"/>
        <end position="239"/>
    </location>
</feature>
<dbReference type="Pfam" id="PF12852">
    <property type="entry name" value="Cupin_6"/>
    <property type="match status" value="1"/>
</dbReference>
<evidence type="ECO:0000313" key="7">
    <source>
        <dbReference type="Proteomes" id="UP000518300"/>
    </source>
</evidence>
<dbReference type="SMART" id="SM00342">
    <property type="entry name" value="HTH_ARAC"/>
    <property type="match status" value="1"/>
</dbReference>
<dbReference type="InterPro" id="IPR018060">
    <property type="entry name" value="HTH_AraC"/>
</dbReference>
<dbReference type="AlphaFoldDB" id="A0A848LDY9"/>
<dbReference type="Proteomes" id="UP000518300">
    <property type="component" value="Unassembled WGS sequence"/>
</dbReference>
<protein>
    <submittedName>
        <fullName evidence="6">AraC family transcriptional regulator</fullName>
    </submittedName>
</protein>
<dbReference type="InterPro" id="IPR020449">
    <property type="entry name" value="Tscrpt_reg_AraC-type_HTH"/>
</dbReference>
<keyword evidence="1" id="KW-0805">Transcription regulation</keyword>
<evidence type="ECO:0000259" key="5">
    <source>
        <dbReference type="PROSITE" id="PS01124"/>
    </source>
</evidence>
<name>A0A848LDY9_9BACT</name>
<reference evidence="6 7" key="1">
    <citation type="submission" date="2020-04" db="EMBL/GenBank/DDBJ databases">
        <title>Draft genome of Pyxidicoccus fallax type strain.</title>
        <authorList>
            <person name="Whitworth D.E."/>
        </authorList>
    </citation>
    <scope>NUCLEOTIDE SEQUENCE [LARGE SCALE GENOMIC DNA]</scope>
    <source>
        <strain evidence="6 7">DSM 14698</strain>
    </source>
</reference>
<dbReference type="SUPFAM" id="SSF46689">
    <property type="entry name" value="Homeodomain-like"/>
    <property type="match status" value="2"/>
</dbReference>
<keyword evidence="2" id="KW-0238">DNA-binding</keyword>
<dbReference type="RefSeq" id="WP_169346530.1">
    <property type="nucleotide sequence ID" value="NZ_JABBJJ010000092.1"/>
</dbReference>
<accession>A0A848LDY9</accession>
<feature type="region of interest" description="Disordered" evidence="4">
    <location>
        <begin position="236"/>
        <end position="255"/>
    </location>
</feature>
<evidence type="ECO:0000256" key="2">
    <source>
        <dbReference type="ARBA" id="ARBA00023125"/>
    </source>
</evidence>
<organism evidence="6 7">
    <name type="scientific">Pyxidicoccus fallax</name>
    <dbReference type="NCBI Taxonomy" id="394095"/>
    <lineage>
        <taxon>Bacteria</taxon>
        <taxon>Pseudomonadati</taxon>
        <taxon>Myxococcota</taxon>
        <taxon>Myxococcia</taxon>
        <taxon>Myxococcales</taxon>
        <taxon>Cystobacterineae</taxon>
        <taxon>Myxococcaceae</taxon>
        <taxon>Pyxidicoccus</taxon>
    </lineage>
</organism>
<dbReference type="InterPro" id="IPR050204">
    <property type="entry name" value="AraC_XylS_family_regulators"/>
</dbReference>
<dbReference type="PRINTS" id="PR00032">
    <property type="entry name" value="HTHARAC"/>
</dbReference>
<evidence type="ECO:0000313" key="6">
    <source>
        <dbReference type="EMBL" id="NMO17249.1"/>
    </source>
</evidence>
<dbReference type="InterPro" id="IPR018062">
    <property type="entry name" value="HTH_AraC-typ_CS"/>
</dbReference>
<dbReference type="EMBL" id="JABBJJ010000092">
    <property type="protein sequence ID" value="NMO17249.1"/>
    <property type="molecule type" value="Genomic_DNA"/>
</dbReference>
<proteinExistence type="predicted"/>
<dbReference type="InterPro" id="IPR032783">
    <property type="entry name" value="AraC_lig"/>
</dbReference>
<sequence length="255" mass="27546">MVLFGGQAHQLLSARAAPATPLEQLLSRHPPVAGVHHVGGRGALSRLVCGKFAVEGEQGIRMLRGLPSLVYLGRDKRASLPALRTLLDALAHEAASSAPGAATAAARITEALFVQVLRSLLLDAGQDAPGWLAGLREPRLAEALHLLHMDPARAWSVEELASRVGMSRTRFALLFQERIGQPPVAYLAQLRLELVAQRLRNGEESIAEIAHAVGFESQSGLSRAFRRRFGQTPSDFRRAARGPLDEAREVMAEKA</sequence>
<dbReference type="PANTHER" id="PTHR46796:SF13">
    <property type="entry name" value="HTH-TYPE TRANSCRIPTIONAL ACTIVATOR RHAS"/>
    <property type="match status" value="1"/>
</dbReference>
<gene>
    <name evidence="6" type="ORF">HG543_20640</name>
</gene>
<evidence type="ECO:0000256" key="4">
    <source>
        <dbReference type="SAM" id="MobiDB-lite"/>
    </source>
</evidence>
<dbReference type="GO" id="GO:0003700">
    <property type="term" value="F:DNA-binding transcription factor activity"/>
    <property type="evidence" value="ECO:0007669"/>
    <property type="project" value="InterPro"/>
</dbReference>
<dbReference type="InterPro" id="IPR009057">
    <property type="entry name" value="Homeodomain-like_sf"/>
</dbReference>
<dbReference type="PROSITE" id="PS00041">
    <property type="entry name" value="HTH_ARAC_FAMILY_1"/>
    <property type="match status" value="1"/>
</dbReference>
<keyword evidence="3" id="KW-0804">Transcription</keyword>
<dbReference type="Pfam" id="PF12833">
    <property type="entry name" value="HTH_18"/>
    <property type="match status" value="1"/>
</dbReference>
<dbReference type="GO" id="GO:0043565">
    <property type="term" value="F:sequence-specific DNA binding"/>
    <property type="evidence" value="ECO:0007669"/>
    <property type="project" value="InterPro"/>
</dbReference>
<evidence type="ECO:0000256" key="3">
    <source>
        <dbReference type="ARBA" id="ARBA00023163"/>
    </source>
</evidence>
<dbReference type="PROSITE" id="PS01124">
    <property type="entry name" value="HTH_ARAC_FAMILY_2"/>
    <property type="match status" value="1"/>
</dbReference>
<dbReference type="PANTHER" id="PTHR46796">
    <property type="entry name" value="HTH-TYPE TRANSCRIPTIONAL ACTIVATOR RHAS-RELATED"/>
    <property type="match status" value="1"/>
</dbReference>
<evidence type="ECO:0000256" key="1">
    <source>
        <dbReference type="ARBA" id="ARBA00023015"/>
    </source>
</evidence>